<organism evidence="1 2">
    <name type="scientific">Vulcanisaeta souniana JCM 11219</name>
    <dbReference type="NCBI Taxonomy" id="1293586"/>
    <lineage>
        <taxon>Archaea</taxon>
        <taxon>Thermoproteota</taxon>
        <taxon>Thermoprotei</taxon>
        <taxon>Thermoproteales</taxon>
        <taxon>Thermoproteaceae</taxon>
        <taxon>Vulcanisaeta</taxon>
    </lineage>
</organism>
<accession>A0ABN6SP33</accession>
<dbReference type="Proteomes" id="UP001060771">
    <property type="component" value="Chromosome"/>
</dbReference>
<reference evidence="2" key="1">
    <citation type="submission" date="2022-09" db="EMBL/GenBank/DDBJ databases">
        <title>Complete genome sequence of Vulcanisaeta souniana.</title>
        <authorList>
            <person name="Kato S."/>
            <person name="Itoh T."/>
            <person name="Ohkuma M."/>
        </authorList>
    </citation>
    <scope>NUCLEOTIDE SEQUENCE [LARGE SCALE GENOMIC DNA]</scope>
    <source>
        <strain evidence="2">JCM 11219</strain>
    </source>
</reference>
<protein>
    <submittedName>
        <fullName evidence="1">Uncharacterized protein</fullName>
    </submittedName>
</protein>
<sequence length="46" mass="5449">MNVEEVIESRVINSLKINLKLGGNYEVKMQRLRRLIRLRRLVNLGL</sequence>
<gene>
    <name evidence="1" type="ORF">Vsou_02270</name>
</gene>
<keyword evidence="2" id="KW-1185">Reference proteome</keyword>
<proteinExistence type="predicted"/>
<evidence type="ECO:0000313" key="2">
    <source>
        <dbReference type="Proteomes" id="UP001060771"/>
    </source>
</evidence>
<name>A0ABN6SP33_9CREN</name>
<dbReference type="EMBL" id="AP026830">
    <property type="protein sequence ID" value="BDR91134.1"/>
    <property type="molecule type" value="Genomic_DNA"/>
</dbReference>
<evidence type="ECO:0000313" key="1">
    <source>
        <dbReference type="EMBL" id="BDR91134.1"/>
    </source>
</evidence>